<accession>A0ABQ2FHJ5</accession>
<comment type="caution">
    <text evidence="2">The sequence shown here is derived from an EMBL/GenBank/DDBJ whole genome shotgun (WGS) entry which is preliminary data.</text>
</comment>
<feature type="region of interest" description="Disordered" evidence="1">
    <location>
        <begin position="1"/>
        <end position="24"/>
    </location>
</feature>
<name>A0ABQ2FHJ5_9DEIO</name>
<proteinExistence type="predicted"/>
<sequence>MSELDRDSARRPAELDPVSPPDPQDRDAVLGWLAARWAALPAHPVVRVAVDGVDGAGKTTLADELARRVQALGRPVIRVSVDGFHQPRAARYARGRTSPEGFYRDSYDLAALEREVLAPLSPGGHKRYRAQVFDVTRDEPVTAPAQEATPGSVLIVDGLFLHRPELRGWWHDSVFLRVPFGVSVPRGAARGPGFGSPDPAADSNHRYVEGNRLYFREATPEAQAGVVLDYADLLAPRVVAARER</sequence>
<gene>
    <name evidence="2" type="ORF">GCM10010844_16110</name>
</gene>
<dbReference type="EMBL" id="BMPE01000002">
    <property type="protein sequence ID" value="GGK98661.1"/>
    <property type="molecule type" value="Genomic_DNA"/>
</dbReference>
<evidence type="ECO:0000313" key="2">
    <source>
        <dbReference type="EMBL" id="GGK98661.1"/>
    </source>
</evidence>
<organism evidence="2 3">
    <name type="scientific">Deinococcus radiotolerans</name>
    <dbReference type="NCBI Taxonomy" id="1309407"/>
    <lineage>
        <taxon>Bacteria</taxon>
        <taxon>Thermotogati</taxon>
        <taxon>Deinococcota</taxon>
        <taxon>Deinococci</taxon>
        <taxon>Deinococcales</taxon>
        <taxon>Deinococcaceae</taxon>
        <taxon>Deinococcus</taxon>
    </lineage>
</organism>
<evidence type="ECO:0000313" key="3">
    <source>
        <dbReference type="Proteomes" id="UP000604341"/>
    </source>
</evidence>
<evidence type="ECO:0000256" key="1">
    <source>
        <dbReference type="SAM" id="MobiDB-lite"/>
    </source>
</evidence>
<reference evidence="3" key="1">
    <citation type="journal article" date="2019" name="Int. J. Syst. Evol. Microbiol.">
        <title>The Global Catalogue of Microorganisms (GCM) 10K type strain sequencing project: providing services to taxonomists for standard genome sequencing and annotation.</title>
        <authorList>
            <consortium name="The Broad Institute Genomics Platform"/>
            <consortium name="The Broad Institute Genome Sequencing Center for Infectious Disease"/>
            <person name="Wu L."/>
            <person name="Ma J."/>
        </authorList>
    </citation>
    <scope>NUCLEOTIDE SEQUENCE [LARGE SCALE GENOMIC DNA]</scope>
    <source>
        <strain evidence="3">JCM 19173</strain>
    </source>
</reference>
<feature type="compositionally biased region" description="Basic and acidic residues" evidence="1">
    <location>
        <begin position="1"/>
        <end position="14"/>
    </location>
</feature>
<dbReference type="InterPro" id="IPR027417">
    <property type="entry name" value="P-loop_NTPase"/>
</dbReference>
<dbReference type="Gene3D" id="3.40.50.300">
    <property type="entry name" value="P-loop containing nucleotide triphosphate hydrolases"/>
    <property type="match status" value="1"/>
</dbReference>
<keyword evidence="3" id="KW-1185">Reference proteome</keyword>
<evidence type="ECO:0008006" key="4">
    <source>
        <dbReference type="Google" id="ProtNLM"/>
    </source>
</evidence>
<protein>
    <recommendedName>
        <fullName evidence="4">Uridine kinase</fullName>
    </recommendedName>
</protein>
<dbReference type="SUPFAM" id="SSF52540">
    <property type="entry name" value="P-loop containing nucleoside triphosphate hydrolases"/>
    <property type="match status" value="1"/>
</dbReference>
<dbReference type="Proteomes" id="UP000604341">
    <property type="component" value="Unassembled WGS sequence"/>
</dbReference>